<reference evidence="2" key="1">
    <citation type="submission" date="2023-07" db="EMBL/GenBank/DDBJ databases">
        <title>A chromosome-level genome assembly of Lolium multiflorum.</title>
        <authorList>
            <person name="Chen Y."/>
            <person name="Copetti D."/>
            <person name="Kolliker R."/>
            <person name="Studer B."/>
        </authorList>
    </citation>
    <scope>NUCLEOTIDE SEQUENCE</scope>
    <source>
        <strain evidence="2">02402/16</strain>
        <tissue evidence="2">Leaf</tissue>
    </source>
</reference>
<organism evidence="2 3">
    <name type="scientific">Lolium multiflorum</name>
    <name type="common">Italian ryegrass</name>
    <name type="synonym">Lolium perenne subsp. multiflorum</name>
    <dbReference type="NCBI Taxonomy" id="4521"/>
    <lineage>
        <taxon>Eukaryota</taxon>
        <taxon>Viridiplantae</taxon>
        <taxon>Streptophyta</taxon>
        <taxon>Embryophyta</taxon>
        <taxon>Tracheophyta</taxon>
        <taxon>Spermatophyta</taxon>
        <taxon>Magnoliopsida</taxon>
        <taxon>Liliopsida</taxon>
        <taxon>Poales</taxon>
        <taxon>Poaceae</taxon>
        <taxon>BOP clade</taxon>
        <taxon>Pooideae</taxon>
        <taxon>Poodae</taxon>
        <taxon>Poeae</taxon>
        <taxon>Poeae Chloroplast Group 2 (Poeae type)</taxon>
        <taxon>Loliodinae</taxon>
        <taxon>Loliinae</taxon>
        <taxon>Lolium</taxon>
    </lineage>
</organism>
<feature type="compositionally biased region" description="Basic residues" evidence="1">
    <location>
        <begin position="226"/>
        <end position="240"/>
    </location>
</feature>
<evidence type="ECO:0000313" key="3">
    <source>
        <dbReference type="Proteomes" id="UP001231189"/>
    </source>
</evidence>
<protein>
    <submittedName>
        <fullName evidence="2">Uncharacterized protein</fullName>
    </submittedName>
</protein>
<keyword evidence="3" id="KW-1185">Reference proteome</keyword>
<evidence type="ECO:0000256" key="1">
    <source>
        <dbReference type="SAM" id="MobiDB-lite"/>
    </source>
</evidence>
<name>A0AAD8QWC2_LOLMU</name>
<dbReference type="Proteomes" id="UP001231189">
    <property type="component" value="Unassembled WGS sequence"/>
</dbReference>
<feature type="region of interest" description="Disordered" evidence="1">
    <location>
        <begin position="224"/>
        <end position="256"/>
    </location>
</feature>
<proteinExistence type="predicted"/>
<evidence type="ECO:0000313" key="2">
    <source>
        <dbReference type="EMBL" id="KAK1610096.1"/>
    </source>
</evidence>
<gene>
    <name evidence="2" type="ORF">QYE76_033769</name>
</gene>
<comment type="caution">
    <text evidence="2">The sequence shown here is derived from an EMBL/GenBank/DDBJ whole genome shotgun (WGS) entry which is preliminary data.</text>
</comment>
<dbReference type="AlphaFoldDB" id="A0AAD8QWC2"/>
<accession>A0AAD8QWC2</accession>
<sequence>MSKSSPTIRRMAHAERAPLLKTMSLLALHIEHMTASHSQPATSPPSQFLLGLGEALQEFFSTTTTTPSCRWDSVDIYHTSAARWNGRGRSFIDTVRATEYGNHGAPSINFNQLEKEKLKGNGSNFTDWSRHFRGELRKRFEHHDPCEMMRELKLIFETHAAVESYEASKQFFNRMMEEGSSVSEHMFAMSGHAKKLGDLGIVIPNKLEIKKENQVLMVNKTTSFKKQGKPNKGNFKKGGKKVAAPPEKPKAGPKPETVCYYAGKGHKRNRTKYLADRRAAMPRRKELRNKRSLARDEVTMRVGNGSKVDVIAVGTLPYIYLRD</sequence>
<dbReference type="EMBL" id="JAUUTY010000007">
    <property type="protein sequence ID" value="KAK1610096.1"/>
    <property type="molecule type" value="Genomic_DNA"/>
</dbReference>